<accession>A0ABR1RWT9</accession>
<keyword evidence="3" id="KW-1185">Reference proteome</keyword>
<reference evidence="2 3" key="1">
    <citation type="submission" date="2023-01" db="EMBL/GenBank/DDBJ databases">
        <title>Analysis of 21 Apiospora genomes using comparative genomics revels a genus with tremendous synthesis potential of carbohydrate active enzymes and secondary metabolites.</title>
        <authorList>
            <person name="Sorensen T."/>
        </authorList>
    </citation>
    <scope>NUCLEOTIDE SEQUENCE [LARGE SCALE GENOMIC DNA]</scope>
    <source>
        <strain evidence="2 3">CBS 33761</strain>
    </source>
</reference>
<protein>
    <submittedName>
        <fullName evidence="2">Uncharacterized protein</fullName>
    </submittedName>
</protein>
<proteinExistence type="predicted"/>
<feature type="region of interest" description="Disordered" evidence="1">
    <location>
        <begin position="222"/>
        <end position="283"/>
    </location>
</feature>
<organism evidence="2 3">
    <name type="scientific">Apiospora rasikravindrae</name>
    <dbReference type="NCBI Taxonomy" id="990691"/>
    <lineage>
        <taxon>Eukaryota</taxon>
        <taxon>Fungi</taxon>
        <taxon>Dikarya</taxon>
        <taxon>Ascomycota</taxon>
        <taxon>Pezizomycotina</taxon>
        <taxon>Sordariomycetes</taxon>
        <taxon>Xylariomycetidae</taxon>
        <taxon>Amphisphaeriales</taxon>
        <taxon>Apiosporaceae</taxon>
        <taxon>Apiospora</taxon>
    </lineage>
</organism>
<evidence type="ECO:0000313" key="2">
    <source>
        <dbReference type="EMBL" id="KAK8021982.1"/>
    </source>
</evidence>
<name>A0ABR1RWT9_9PEZI</name>
<dbReference type="EMBL" id="JAQQWK010000012">
    <property type="protein sequence ID" value="KAK8021982.1"/>
    <property type="molecule type" value="Genomic_DNA"/>
</dbReference>
<sequence>MDLSTASEASDTPSPEPAVIPDRDIKVENAPAIVRWRDSNGASKRLASPIATPLGLVIDYDVAKGSACLKLQAAIKMKRSAATSRIFLSIKPSQIRTITCDDDKDCPEEAQAHGRDASEDLRCRRVQSLHFELDSPPALIAPIEHPFQSLRRSSQEIWTEWNEFARNTTRFAIYFSAEAIPRERLLHFCEKVPQLSSPRDDLGSLYGGRGGLIVNTAQEVADAPPAYTEQSTSSISRVEPPLALSPRRDASPSRKRRRAPSSSDIEATPEKQPPASRPERPQETVLEGIQRSLDMQNMMLAKILERVERMEGRLEALESRDLADDVQACMEPLLEPLWDELDSRIVASEDKTHDYVKDTVDEAVNEKVGDLPELVNEYFQEDEGRGLLHDAISEAVAESVADVVSERDERIREDTMNFLRSRPFTAQFSFNDIG</sequence>
<dbReference type="Proteomes" id="UP001444661">
    <property type="component" value="Unassembled WGS sequence"/>
</dbReference>
<evidence type="ECO:0000313" key="3">
    <source>
        <dbReference type="Proteomes" id="UP001444661"/>
    </source>
</evidence>
<comment type="caution">
    <text evidence="2">The sequence shown here is derived from an EMBL/GenBank/DDBJ whole genome shotgun (WGS) entry which is preliminary data.</text>
</comment>
<feature type="region of interest" description="Disordered" evidence="1">
    <location>
        <begin position="1"/>
        <end position="20"/>
    </location>
</feature>
<feature type="compositionally biased region" description="Polar residues" evidence="1">
    <location>
        <begin position="1"/>
        <end position="13"/>
    </location>
</feature>
<gene>
    <name evidence="2" type="ORF">PG993_012749</name>
</gene>
<evidence type="ECO:0000256" key="1">
    <source>
        <dbReference type="SAM" id="MobiDB-lite"/>
    </source>
</evidence>